<dbReference type="SUPFAM" id="SSF52540">
    <property type="entry name" value="P-loop containing nucleoside triphosphate hydrolases"/>
    <property type="match status" value="1"/>
</dbReference>
<dbReference type="eggNOG" id="COG2804">
    <property type="taxonomic scope" value="Bacteria"/>
</dbReference>
<dbReference type="GO" id="GO:0005524">
    <property type="term" value="F:ATP binding"/>
    <property type="evidence" value="ECO:0007669"/>
    <property type="project" value="UniProtKB-KW"/>
</dbReference>
<dbReference type="Pfam" id="PF00437">
    <property type="entry name" value="T2SSE"/>
    <property type="match status" value="1"/>
</dbReference>
<dbReference type="GO" id="GO:0005886">
    <property type="term" value="C:plasma membrane"/>
    <property type="evidence" value="ECO:0007669"/>
    <property type="project" value="TreeGrafter"/>
</dbReference>
<name>D6SKP2_9BACT</name>
<evidence type="ECO:0000256" key="1">
    <source>
        <dbReference type="ARBA" id="ARBA00006611"/>
    </source>
</evidence>
<protein>
    <submittedName>
        <fullName evidence="5">Type II secretion system protein E</fullName>
    </submittedName>
</protein>
<accession>D6SKP2</accession>
<evidence type="ECO:0000313" key="6">
    <source>
        <dbReference type="Proteomes" id="UP000005496"/>
    </source>
</evidence>
<dbReference type="Gene3D" id="3.30.450.90">
    <property type="match status" value="1"/>
</dbReference>
<dbReference type="GO" id="GO:0016887">
    <property type="term" value="F:ATP hydrolysis activity"/>
    <property type="evidence" value="ECO:0007669"/>
    <property type="project" value="TreeGrafter"/>
</dbReference>
<proteinExistence type="inferred from homology"/>
<dbReference type="PANTHER" id="PTHR30258">
    <property type="entry name" value="TYPE II SECRETION SYSTEM PROTEIN GSPE-RELATED"/>
    <property type="match status" value="1"/>
</dbReference>
<dbReference type="Gene3D" id="3.30.300.160">
    <property type="entry name" value="Type II secretion system, protein E, N-terminal domain"/>
    <property type="match status" value="1"/>
</dbReference>
<dbReference type="InterPro" id="IPR007831">
    <property type="entry name" value="T2SS_GspE_N"/>
</dbReference>
<dbReference type="Pfam" id="PF05157">
    <property type="entry name" value="MshEN"/>
    <property type="match status" value="1"/>
</dbReference>
<dbReference type="InterPro" id="IPR027417">
    <property type="entry name" value="P-loop_NTPase"/>
</dbReference>
<reference evidence="5" key="1">
    <citation type="submission" date="2010-05" db="EMBL/GenBank/DDBJ databases">
        <title>The draft genome of Desulfonatronospira thiodismutans ASO3-1.</title>
        <authorList>
            <consortium name="US DOE Joint Genome Institute (JGI-PGF)"/>
            <person name="Lucas S."/>
            <person name="Copeland A."/>
            <person name="Lapidus A."/>
            <person name="Cheng J.-F."/>
            <person name="Bruce D."/>
            <person name="Goodwin L."/>
            <person name="Pitluck S."/>
            <person name="Chertkov O."/>
            <person name="Brettin T."/>
            <person name="Detter J.C."/>
            <person name="Han C."/>
            <person name="Land M.L."/>
            <person name="Hauser L."/>
            <person name="Kyrpides N."/>
            <person name="Mikhailova N."/>
            <person name="Muyzer G."/>
            <person name="Woyke T."/>
        </authorList>
    </citation>
    <scope>NUCLEOTIDE SEQUENCE [LARGE SCALE GENOMIC DNA]</scope>
    <source>
        <strain evidence="5">ASO3-1</strain>
    </source>
</reference>
<dbReference type="EMBL" id="ACJN02000001">
    <property type="protein sequence ID" value="EFI35253.1"/>
    <property type="molecule type" value="Genomic_DNA"/>
</dbReference>
<keyword evidence="6" id="KW-1185">Reference proteome</keyword>
<keyword evidence="3" id="KW-0067">ATP-binding</keyword>
<evidence type="ECO:0000259" key="4">
    <source>
        <dbReference type="PROSITE" id="PS00662"/>
    </source>
</evidence>
<dbReference type="InterPro" id="IPR037257">
    <property type="entry name" value="T2SS_E_N_sf"/>
</dbReference>
<dbReference type="CDD" id="cd01129">
    <property type="entry name" value="PulE-GspE-like"/>
    <property type="match status" value="1"/>
</dbReference>
<dbReference type="SUPFAM" id="SSF160246">
    <property type="entry name" value="EspE N-terminal domain-like"/>
    <property type="match status" value="1"/>
</dbReference>
<comment type="similarity">
    <text evidence="1">Belongs to the GSP E family.</text>
</comment>
<dbReference type="Gene3D" id="3.40.50.300">
    <property type="entry name" value="P-loop containing nucleotide triphosphate hydrolases"/>
    <property type="match status" value="1"/>
</dbReference>
<organism evidence="5 6">
    <name type="scientific">Desulfonatronospira thiodismutans ASO3-1</name>
    <dbReference type="NCBI Taxonomy" id="555779"/>
    <lineage>
        <taxon>Bacteria</taxon>
        <taxon>Pseudomonadati</taxon>
        <taxon>Thermodesulfobacteriota</taxon>
        <taxon>Desulfovibrionia</taxon>
        <taxon>Desulfovibrionales</taxon>
        <taxon>Desulfonatronovibrionaceae</taxon>
        <taxon>Desulfonatronospira</taxon>
    </lineage>
</organism>
<feature type="domain" description="Bacterial type II secretion system protein E" evidence="4">
    <location>
        <begin position="368"/>
        <end position="382"/>
    </location>
</feature>
<sequence length="548" mass="62128">MPEDVKVGDLLLSRGLIQNKHMEYALQVQKVTREKLGRILTRLGMVSEYDMVRAVAHQLQVPCVDLTRWKPEMQWLRRFNRNFCLQNRVLPLGVHKDQLVVATSEVPKVQVQQKIHRLSGKAPKFALTEEHQLVNFVYDHFFFMDRPVEELLHMEIQSLYADTGNTLSPDNFLHYLLLWAIKSQATDVHIRSMEQGISLAFRIDGVLHDRVFIPRELQRIITAIKLQAGMDISEQRLPQDGRWTARLLERSYDIRVSTLVTPYGENIVMRLLALGRMQFSLAGLGFLDKDLPLLRQAFQEPYGMILLTGPTGSGKSTTLVSGLSSIDLLEKNAITIENPVEHVIPLARQTQVNEAAGYDFSTAIRNFLRHDPDIILIGEMRDEITARTAMTASVTGHLVLSTLHSNTALGSIPRMLGLGIDHLTMSETLIAVVSQRLIRTVCSHCNQQYPLSREEKEYLERDTEYGSRGQGCDQCDHSGYKGRTVIYEILPVFGELRELIERGASKQELAGSVRSHGFRSIFDVAVDKVEAGFTDVAEVKRVLGRFMR</sequence>
<gene>
    <name evidence="5" type="ORF">Dthio_PD2664</name>
</gene>
<dbReference type="Gene3D" id="1.10.40.70">
    <property type="match status" value="1"/>
</dbReference>
<dbReference type="InterPro" id="IPR001482">
    <property type="entry name" value="T2SS/T4SS_dom"/>
</dbReference>
<dbReference type="PANTHER" id="PTHR30258:SF2">
    <property type="entry name" value="COMG OPERON PROTEIN 1"/>
    <property type="match status" value="1"/>
</dbReference>
<evidence type="ECO:0000256" key="3">
    <source>
        <dbReference type="ARBA" id="ARBA00022840"/>
    </source>
</evidence>
<keyword evidence="2" id="KW-0547">Nucleotide-binding</keyword>
<evidence type="ECO:0000256" key="2">
    <source>
        <dbReference type="ARBA" id="ARBA00022741"/>
    </source>
</evidence>
<dbReference type="AlphaFoldDB" id="D6SKP2"/>
<dbReference type="PROSITE" id="PS00662">
    <property type="entry name" value="T2SP_E"/>
    <property type="match status" value="1"/>
</dbReference>
<comment type="caution">
    <text evidence="5">The sequence shown here is derived from an EMBL/GenBank/DDBJ whole genome shotgun (WGS) entry which is preliminary data.</text>
</comment>
<dbReference type="Proteomes" id="UP000005496">
    <property type="component" value="Unassembled WGS sequence"/>
</dbReference>
<evidence type="ECO:0000313" key="5">
    <source>
        <dbReference type="EMBL" id="EFI35253.1"/>
    </source>
</evidence>